<dbReference type="AlphaFoldDB" id="A0A371CXW1"/>
<name>A0A371CXW1_9APHY</name>
<gene>
    <name evidence="2" type="ORF">OH76DRAFT_1486586</name>
</gene>
<evidence type="ECO:0000313" key="2">
    <source>
        <dbReference type="EMBL" id="RDX45134.1"/>
    </source>
</evidence>
<sequence>MSSLRISVYTLDNGTVVANVFIRSPTQKHDESRSALDAQEPTIPPIYAPSLRCGAGTAPAALEDTPTLATAANDASVSKPPHPHPLAQTHLLSTGPPASSSRSQATRIRSTTNAATPTWTERQMIVNRRGDANTIANAAVRGKGIRAGKVLHDAEDARAQGPAGAHAKGSARRGDVSSE</sequence>
<reference evidence="2 3" key="1">
    <citation type="journal article" date="2018" name="Biotechnol. Biofuels">
        <title>Integrative visual omics of the white-rot fungus Polyporus brumalis exposes the biotechnological potential of its oxidative enzymes for delignifying raw plant biomass.</title>
        <authorList>
            <person name="Miyauchi S."/>
            <person name="Rancon A."/>
            <person name="Drula E."/>
            <person name="Hage H."/>
            <person name="Chaduli D."/>
            <person name="Favel A."/>
            <person name="Grisel S."/>
            <person name="Henrissat B."/>
            <person name="Herpoel-Gimbert I."/>
            <person name="Ruiz-Duenas F.J."/>
            <person name="Chevret D."/>
            <person name="Hainaut M."/>
            <person name="Lin J."/>
            <person name="Wang M."/>
            <person name="Pangilinan J."/>
            <person name="Lipzen A."/>
            <person name="Lesage-Meessen L."/>
            <person name="Navarro D."/>
            <person name="Riley R."/>
            <person name="Grigoriev I.V."/>
            <person name="Zhou S."/>
            <person name="Raouche S."/>
            <person name="Rosso M.N."/>
        </authorList>
    </citation>
    <scope>NUCLEOTIDE SEQUENCE [LARGE SCALE GENOMIC DNA]</scope>
    <source>
        <strain evidence="2 3">BRFM 1820</strain>
    </source>
</reference>
<dbReference type="Proteomes" id="UP000256964">
    <property type="component" value="Unassembled WGS sequence"/>
</dbReference>
<feature type="compositionally biased region" description="Polar residues" evidence="1">
    <location>
        <begin position="90"/>
        <end position="115"/>
    </location>
</feature>
<evidence type="ECO:0000313" key="3">
    <source>
        <dbReference type="Proteomes" id="UP000256964"/>
    </source>
</evidence>
<dbReference type="EMBL" id="KZ857441">
    <property type="protein sequence ID" value="RDX45134.1"/>
    <property type="molecule type" value="Genomic_DNA"/>
</dbReference>
<feature type="region of interest" description="Disordered" evidence="1">
    <location>
        <begin position="72"/>
        <end position="115"/>
    </location>
</feature>
<keyword evidence="3" id="KW-1185">Reference proteome</keyword>
<organism evidence="2 3">
    <name type="scientific">Lentinus brumalis</name>
    <dbReference type="NCBI Taxonomy" id="2498619"/>
    <lineage>
        <taxon>Eukaryota</taxon>
        <taxon>Fungi</taxon>
        <taxon>Dikarya</taxon>
        <taxon>Basidiomycota</taxon>
        <taxon>Agaricomycotina</taxon>
        <taxon>Agaricomycetes</taxon>
        <taxon>Polyporales</taxon>
        <taxon>Polyporaceae</taxon>
        <taxon>Lentinus</taxon>
    </lineage>
</organism>
<protein>
    <submittedName>
        <fullName evidence="2">Uncharacterized protein</fullName>
    </submittedName>
</protein>
<evidence type="ECO:0000256" key="1">
    <source>
        <dbReference type="SAM" id="MobiDB-lite"/>
    </source>
</evidence>
<accession>A0A371CXW1</accession>
<proteinExistence type="predicted"/>
<feature type="region of interest" description="Disordered" evidence="1">
    <location>
        <begin position="153"/>
        <end position="179"/>
    </location>
</feature>